<feature type="region of interest" description="Disordered" evidence="7">
    <location>
        <begin position="142"/>
        <end position="178"/>
    </location>
</feature>
<keyword evidence="10" id="KW-1185">Reference proteome</keyword>
<dbReference type="PANTHER" id="PTHR45663:SF11">
    <property type="entry name" value="GEO12009P1"/>
    <property type="match status" value="1"/>
</dbReference>
<dbReference type="Proteomes" id="UP000198688">
    <property type="component" value="Chromosome I"/>
</dbReference>
<feature type="domain" description="Thioredoxin" evidence="8">
    <location>
        <begin position="33"/>
        <end position="140"/>
    </location>
</feature>
<dbReference type="RefSeq" id="WP_231954129.1">
    <property type="nucleotide sequence ID" value="NZ_BOMJ01000009.1"/>
</dbReference>
<feature type="compositionally biased region" description="Polar residues" evidence="7">
    <location>
        <begin position="164"/>
        <end position="178"/>
    </location>
</feature>
<dbReference type="PROSITE" id="PS51352">
    <property type="entry name" value="THIOREDOXIN_2"/>
    <property type="match status" value="1"/>
</dbReference>
<dbReference type="InterPro" id="IPR036249">
    <property type="entry name" value="Thioredoxin-like_sf"/>
</dbReference>
<evidence type="ECO:0000256" key="2">
    <source>
        <dbReference type="ARBA" id="ARBA00022448"/>
    </source>
</evidence>
<evidence type="ECO:0000256" key="6">
    <source>
        <dbReference type="NCBIfam" id="TIGR01068"/>
    </source>
</evidence>
<evidence type="ECO:0000256" key="3">
    <source>
        <dbReference type="ARBA" id="ARBA00022982"/>
    </source>
</evidence>
<gene>
    <name evidence="9" type="ORF">SAMN04489716_0853</name>
</gene>
<proteinExistence type="inferred from homology"/>
<dbReference type="NCBIfam" id="TIGR01068">
    <property type="entry name" value="thioredoxin"/>
    <property type="match status" value="1"/>
</dbReference>
<evidence type="ECO:0000256" key="5">
    <source>
        <dbReference type="ARBA" id="ARBA00023284"/>
    </source>
</evidence>
<accession>A0A1H1SI68</accession>
<dbReference type="GO" id="GO:0015035">
    <property type="term" value="F:protein-disulfide reductase activity"/>
    <property type="evidence" value="ECO:0007669"/>
    <property type="project" value="UniProtKB-UniRule"/>
</dbReference>
<keyword evidence="3" id="KW-0249">Electron transport</keyword>
<dbReference type="Pfam" id="PF00085">
    <property type="entry name" value="Thioredoxin"/>
    <property type="match status" value="1"/>
</dbReference>
<dbReference type="InterPro" id="IPR005746">
    <property type="entry name" value="Thioredoxin"/>
</dbReference>
<evidence type="ECO:0000256" key="4">
    <source>
        <dbReference type="ARBA" id="ARBA00023157"/>
    </source>
</evidence>
<dbReference type="PRINTS" id="PR00421">
    <property type="entry name" value="THIOREDOXIN"/>
</dbReference>
<dbReference type="PROSITE" id="PS00194">
    <property type="entry name" value="THIOREDOXIN_1"/>
    <property type="match status" value="1"/>
</dbReference>
<name>A0A1H1SI68_9ACTN</name>
<dbReference type="Gene3D" id="3.40.30.10">
    <property type="entry name" value="Glutaredoxin"/>
    <property type="match status" value="1"/>
</dbReference>
<protein>
    <recommendedName>
        <fullName evidence="6">Thioredoxin</fullName>
    </recommendedName>
</protein>
<reference evidence="9 10" key="1">
    <citation type="submission" date="2016-10" db="EMBL/GenBank/DDBJ databases">
        <authorList>
            <person name="de Groot N.N."/>
        </authorList>
    </citation>
    <scope>NUCLEOTIDE SEQUENCE [LARGE SCALE GENOMIC DNA]</scope>
    <source>
        <strain evidence="9 10">DSM 43941</strain>
    </source>
</reference>
<dbReference type="CDD" id="cd02947">
    <property type="entry name" value="TRX_family"/>
    <property type="match status" value="1"/>
</dbReference>
<keyword evidence="5" id="KW-0676">Redox-active center</keyword>
<dbReference type="InterPro" id="IPR013766">
    <property type="entry name" value="Thioredoxin_domain"/>
</dbReference>
<dbReference type="STRING" id="113562.SAMN04489716_0853"/>
<organism evidence="9 10">
    <name type="scientific">Actinoplanes derwentensis</name>
    <dbReference type="NCBI Taxonomy" id="113562"/>
    <lineage>
        <taxon>Bacteria</taxon>
        <taxon>Bacillati</taxon>
        <taxon>Actinomycetota</taxon>
        <taxon>Actinomycetes</taxon>
        <taxon>Micromonosporales</taxon>
        <taxon>Micromonosporaceae</taxon>
        <taxon>Actinoplanes</taxon>
    </lineage>
</organism>
<keyword evidence="2" id="KW-0813">Transport</keyword>
<dbReference type="GO" id="GO:0005829">
    <property type="term" value="C:cytosol"/>
    <property type="evidence" value="ECO:0007669"/>
    <property type="project" value="TreeGrafter"/>
</dbReference>
<evidence type="ECO:0000256" key="1">
    <source>
        <dbReference type="ARBA" id="ARBA00008987"/>
    </source>
</evidence>
<dbReference type="AlphaFoldDB" id="A0A1H1SI68"/>
<comment type="similarity">
    <text evidence="1">Belongs to the thioredoxin family.</text>
</comment>
<dbReference type="FunFam" id="3.40.30.10:FF:000001">
    <property type="entry name" value="Thioredoxin"/>
    <property type="match status" value="1"/>
</dbReference>
<evidence type="ECO:0000313" key="9">
    <source>
        <dbReference type="EMBL" id="SDS47039.1"/>
    </source>
</evidence>
<dbReference type="GO" id="GO:0045454">
    <property type="term" value="P:cell redox homeostasis"/>
    <property type="evidence" value="ECO:0007669"/>
    <property type="project" value="TreeGrafter"/>
</dbReference>
<dbReference type="SUPFAM" id="SSF52833">
    <property type="entry name" value="Thioredoxin-like"/>
    <property type="match status" value="1"/>
</dbReference>
<keyword evidence="4" id="KW-1015">Disulfide bond</keyword>
<dbReference type="PANTHER" id="PTHR45663">
    <property type="entry name" value="GEO12009P1"/>
    <property type="match status" value="1"/>
</dbReference>
<evidence type="ECO:0000313" key="10">
    <source>
        <dbReference type="Proteomes" id="UP000198688"/>
    </source>
</evidence>
<evidence type="ECO:0000256" key="7">
    <source>
        <dbReference type="SAM" id="MobiDB-lite"/>
    </source>
</evidence>
<dbReference type="InterPro" id="IPR017937">
    <property type="entry name" value="Thioredoxin_CS"/>
</dbReference>
<sequence>MNNIVACVRCGQRNRTRSASSGKPVCGKCKSVLPWIAAADDRTFAEVVEKSPMPVLVDFWAPWCGPCRQVGPALEQVARQLTGRVKLVKVNIDTAPGLSRRFRVQAVPTLMIVVGGRVTVRRSGAASASALRQWAEQSLTPVPAKASGNLAADRPSGNRAPKQPSENRPSARSGASGT</sequence>
<dbReference type="EMBL" id="LT629758">
    <property type="protein sequence ID" value="SDS47039.1"/>
    <property type="molecule type" value="Genomic_DNA"/>
</dbReference>
<evidence type="ECO:0000259" key="8">
    <source>
        <dbReference type="PROSITE" id="PS51352"/>
    </source>
</evidence>